<proteinExistence type="inferred from homology"/>
<evidence type="ECO:0000256" key="1">
    <source>
        <dbReference type="ARBA" id="ARBA00001968"/>
    </source>
</evidence>
<keyword evidence="7" id="KW-0539">Nucleus</keyword>
<comment type="caution">
    <text evidence="9">The sequence shown here is derived from an EMBL/GenBank/DDBJ whole genome shotgun (WGS) entry which is preliminary data.</text>
</comment>
<evidence type="ECO:0000313" key="9">
    <source>
        <dbReference type="EMBL" id="KAL0281909.1"/>
    </source>
</evidence>
<gene>
    <name evidence="9" type="ORF">Sradi_7279100</name>
</gene>
<dbReference type="PANTHER" id="PTHR22930">
    <property type="match status" value="1"/>
</dbReference>
<dbReference type="PANTHER" id="PTHR22930:SF221">
    <property type="entry name" value="NUCLEASE HARBI1"/>
    <property type="match status" value="1"/>
</dbReference>
<evidence type="ECO:0000256" key="3">
    <source>
        <dbReference type="ARBA" id="ARBA00006958"/>
    </source>
</evidence>
<dbReference type="GO" id="GO:0046872">
    <property type="term" value="F:metal ion binding"/>
    <property type="evidence" value="ECO:0007669"/>
    <property type="project" value="UniProtKB-KW"/>
</dbReference>
<dbReference type="AlphaFoldDB" id="A0AAW2IHY5"/>
<organism evidence="9">
    <name type="scientific">Sesamum radiatum</name>
    <name type="common">Black benniseed</name>
    <dbReference type="NCBI Taxonomy" id="300843"/>
    <lineage>
        <taxon>Eukaryota</taxon>
        <taxon>Viridiplantae</taxon>
        <taxon>Streptophyta</taxon>
        <taxon>Embryophyta</taxon>
        <taxon>Tracheophyta</taxon>
        <taxon>Spermatophyta</taxon>
        <taxon>Magnoliopsida</taxon>
        <taxon>eudicotyledons</taxon>
        <taxon>Gunneridae</taxon>
        <taxon>Pentapetalae</taxon>
        <taxon>asterids</taxon>
        <taxon>lamiids</taxon>
        <taxon>Lamiales</taxon>
        <taxon>Pedaliaceae</taxon>
        <taxon>Sesamum</taxon>
    </lineage>
</organism>
<dbReference type="GO" id="GO:0005634">
    <property type="term" value="C:nucleus"/>
    <property type="evidence" value="ECO:0007669"/>
    <property type="project" value="UniProtKB-SubCell"/>
</dbReference>
<feature type="domain" description="DDE Tnp4" evidence="8">
    <location>
        <begin position="35"/>
        <end position="137"/>
    </location>
</feature>
<evidence type="ECO:0000256" key="2">
    <source>
        <dbReference type="ARBA" id="ARBA00004123"/>
    </source>
</evidence>
<evidence type="ECO:0000256" key="6">
    <source>
        <dbReference type="ARBA" id="ARBA00022801"/>
    </source>
</evidence>
<keyword evidence="6" id="KW-0378">Hydrolase</keyword>
<accession>A0AAW2IHY5</accession>
<sequence>MAPELITRPNFTEIHTRIANNPDFFPFFKDYVGAMDGTLVPAWVPRADQNRYRSRKSGLVQNVLAICDFDMNFTYVYTGWEGSAADALVLDHAVSHDPTFPFPPIAKYYLVDAGFKNYQCFLAPYRGTSITYLSGEDKVVDMEPHRTCSTMHIQDMAYCKYLESVGYPQDLYWTLNVEQQFMWMIVDDNTRAPMRDDTLAEA</sequence>
<reference evidence="9" key="1">
    <citation type="submission" date="2020-06" db="EMBL/GenBank/DDBJ databases">
        <authorList>
            <person name="Li T."/>
            <person name="Hu X."/>
            <person name="Zhang T."/>
            <person name="Song X."/>
            <person name="Zhang H."/>
            <person name="Dai N."/>
            <person name="Sheng W."/>
            <person name="Hou X."/>
            <person name="Wei L."/>
        </authorList>
    </citation>
    <scope>NUCLEOTIDE SEQUENCE</scope>
    <source>
        <strain evidence="9">G02</strain>
        <tissue evidence="9">Leaf</tissue>
    </source>
</reference>
<protein>
    <recommendedName>
        <fullName evidence="8">DDE Tnp4 domain-containing protein</fullName>
    </recommendedName>
</protein>
<evidence type="ECO:0000256" key="7">
    <source>
        <dbReference type="ARBA" id="ARBA00023242"/>
    </source>
</evidence>
<dbReference type="GO" id="GO:0004518">
    <property type="term" value="F:nuclease activity"/>
    <property type="evidence" value="ECO:0007669"/>
    <property type="project" value="UniProtKB-KW"/>
</dbReference>
<reference evidence="9" key="2">
    <citation type="journal article" date="2024" name="Plant">
        <title>Genomic evolution and insights into agronomic trait innovations of Sesamum species.</title>
        <authorList>
            <person name="Miao H."/>
            <person name="Wang L."/>
            <person name="Qu L."/>
            <person name="Liu H."/>
            <person name="Sun Y."/>
            <person name="Le M."/>
            <person name="Wang Q."/>
            <person name="Wei S."/>
            <person name="Zheng Y."/>
            <person name="Lin W."/>
            <person name="Duan Y."/>
            <person name="Cao H."/>
            <person name="Xiong S."/>
            <person name="Wang X."/>
            <person name="Wei L."/>
            <person name="Li C."/>
            <person name="Ma Q."/>
            <person name="Ju M."/>
            <person name="Zhao R."/>
            <person name="Li G."/>
            <person name="Mu C."/>
            <person name="Tian Q."/>
            <person name="Mei H."/>
            <person name="Zhang T."/>
            <person name="Gao T."/>
            <person name="Zhang H."/>
        </authorList>
    </citation>
    <scope>NUCLEOTIDE SEQUENCE</scope>
    <source>
        <strain evidence="9">G02</strain>
    </source>
</reference>
<dbReference type="InterPro" id="IPR027806">
    <property type="entry name" value="HARBI1_dom"/>
</dbReference>
<comment type="subcellular location">
    <subcellularLocation>
        <location evidence="2">Nucleus</location>
    </subcellularLocation>
</comment>
<dbReference type="Pfam" id="PF13359">
    <property type="entry name" value="DDE_Tnp_4"/>
    <property type="match status" value="1"/>
</dbReference>
<dbReference type="EMBL" id="JACGWJ010001519">
    <property type="protein sequence ID" value="KAL0281909.1"/>
    <property type="molecule type" value="Genomic_DNA"/>
</dbReference>
<comment type="similarity">
    <text evidence="3">Belongs to the HARBI1 family.</text>
</comment>
<dbReference type="InterPro" id="IPR045249">
    <property type="entry name" value="HARBI1-like"/>
</dbReference>
<keyword evidence="4" id="KW-0540">Nuclease</keyword>
<comment type="cofactor">
    <cofactor evidence="1">
        <name>a divalent metal cation</name>
        <dbReference type="ChEBI" id="CHEBI:60240"/>
    </cofactor>
</comment>
<name>A0AAW2IHY5_SESRA</name>
<evidence type="ECO:0000256" key="5">
    <source>
        <dbReference type="ARBA" id="ARBA00022723"/>
    </source>
</evidence>
<dbReference type="GO" id="GO:0016787">
    <property type="term" value="F:hydrolase activity"/>
    <property type="evidence" value="ECO:0007669"/>
    <property type="project" value="UniProtKB-KW"/>
</dbReference>
<keyword evidence="5" id="KW-0479">Metal-binding</keyword>
<evidence type="ECO:0000256" key="4">
    <source>
        <dbReference type="ARBA" id="ARBA00022722"/>
    </source>
</evidence>
<evidence type="ECO:0000259" key="8">
    <source>
        <dbReference type="Pfam" id="PF13359"/>
    </source>
</evidence>